<dbReference type="EMBL" id="CAEY01000872">
    <property type="status" value="NOT_ANNOTATED_CDS"/>
    <property type="molecule type" value="Genomic_DNA"/>
</dbReference>
<accession>T1L0V2</accession>
<protein>
    <submittedName>
        <fullName evidence="1">Uncharacterized protein</fullName>
    </submittedName>
</protein>
<reference evidence="1" key="2">
    <citation type="submission" date="2015-06" db="UniProtKB">
        <authorList>
            <consortium name="EnsemblMetazoa"/>
        </authorList>
    </citation>
    <scope>IDENTIFICATION</scope>
</reference>
<name>T1L0V2_TETUR</name>
<dbReference type="SUPFAM" id="SSF53756">
    <property type="entry name" value="UDP-Glycosyltransferase/glycogen phosphorylase"/>
    <property type="match status" value="1"/>
</dbReference>
<dbReference type="HOGENOM" id="CLU_1867716_0_0_1"/>
<proteinExistence type="predicted"/>
<sequence length="137" mass="15638">MTAMNGFGHLNACIGIGSLIKRGHQVYFAFNDAYKETIEKYGFHYISFREYNDKNYSLINGLPLEALKESMKPDSSDKDSSNFLFEVAKGENCAMLNILEEMKPDICLADYLWFMPWMAKASCPVVSYYVVITTRSL</sequence>
<reference evidence="2" key="1">
    <citation type="submission" date="2011-08" db="EMBL/GenBank/DDBJ databases">
        <authorList>
            <person name="Rombauts S."/>
        </authorList>
    </citation>
    <scope>NUCLEOTIDE SEQUENCE</scope>
    <source>
        <strain evidence="2">London</strain>
    </source>
</reference>
<organism evidence="1 2">
    <name type="scientific">Tetranychus urticae</name>
    <name type="common">Two-spotted spider mite</name>
    <dbReference type="NCBI Taxonomy" id="32264"/>
    <lineage>
        <taxon>Eukaryota</taxon>
        <taxon>Metazoa</taxon>
        <taxon>Ecdysozoa</taxon>
        <taxon>Arthropoda</taxon>
        <taxon>Chelicerata</taxon>
        <taxon>Arachnida</taxon>
        <taxon>Acari</taxon>
        <taxon>Acariformes</taxon>
        <taxon>Trombidiformes</taxon>
        <taxon>Prostigmata</taxon>
        <taxon>Eleutherengona</taxon>
        <taxon>Raphignathae</taxon>
        <taxon>Tetranychoidea</taxon>
        <taxon>Tetranychidae</taxon>
        <taxon>Tetranychus</taxon>
    </lineage>
</organism>
<dbReference type="Gene3D" id="3.40.50.2000">
    <property type="entry name" value="Glycogen Phosphorylase B"/>
    <property type="match status" value="1"/>
</dbReference>
<evidence type="ECO:0000313" key="1">
    <source>
        <dbReference type="EnsemblMetazoa" id="tetur30g02060.1"/>
    </source>
</evidence>
<dbReference type="AlphaFoldDB" id="T1L0V2"/>
<keyword evidence="2" id="KW-1185">Reference proteome</keyword>
<dbReference type="EnsemblMetazoa" id="tetur30g02060.1">
    <property type="protein sequence ID" value="tetur30g02060.1"/>
    <property type="gene ID" value="tetur30g02060"/>
</dbReference>
<dbReference type="Proteomes" id="UP000015104">
    <property type="component" value="Unassembled WGS sequence"/>
</dbReference>
<evidence type="ECO:0000313" key="2">
    <source>
        <dbReference type="Proteomes" id="UP000015104"/>
    </source>
</evidence>